<dbReference type="EMBL" id="CP050139">
    <property type="protein sequence ID" value="QIP35849.1"/>
    <property type="molecule type" value="Genomic_DNA"/>
</dbReference>
<dbReference type="Proteomes" id="UP000502533">
    <property type="component" value="Chromosome"/>
</dbReference>
<feature type="region of interest" description="Disordered" evidence="1">
    <location>
        <begin position="1"/>
        <end position="34"/>
    </location>
</feature>
<evidence type="ECO:0000256" key="1">
    <source>
        <dbReference type="SAM" id="MobiDB-lite"/>
    </source>
</evidence>
<protein>
    <submittedName>
        <fullName evidence="2">Uncharacterized protein</fullName>
    </submittedName>
</protein>
<organism evidence="2 3">
    <name type="scientific">Komagataeibacter rhaeticus</name>
    <dbReference type="NCBI Taxonomy" id="215221"/>
    <lineage>
        <taxon>Bacteria</taxon>
        <taxon>Pseudomonadati</taxon>
        <taxon>Pseudomonadota</taxon>
        <taxon>Alphaproteobacteria</taxon>
        <taxon>Acetobacterales</taxon>
        <taxon>Acetobacteraceae</taxon>
        <taxon>Komagataeibacter</taxon>
    </lineage>
</organism>
<dbReference type="AlphaFoldDB" id="A0A858JM61"/>
<dbReference type="GeneID" id="85022598"/>
<accession>A0A858JM61</accession>
<evidence type="ECO:0000313" key="2">
    <source>
        <dbReference type="EMBL" id="QIP35849.1"/>
    </source>
</evidence>
<proteinExistence type="predicted"/>
<dbReference type="RefSeq" id="WP_139064309.1">
    <property type="nucleotide sequence ID" value="NZ_CALMTF010000011.1"/>
</dbReference>
<reference evidence="2 3" key="1">
    <citation type="submission" date="2020-03" db="EMBL/GenBank/DDBJ databases">
        <title>Isolation of cellulose-producing strains, genome characterization and application of the synthesized cellulose films as an economical and sustainable material for piezoelectric sensor construction.</title>
        <authorList>
            <person name="Mangayil R.K."/>
        </authorList>
    </citation>
    <scope>NUCLEOTIDE SEQUENCE [LARGE SCALE GENOMIC DNA]</scope>
    <source>
        <strain evidence="2 3">ENS 9a1a</strain>
    </source>
</reference>
<gene>
    <name evidence="2" type="ORF">GWK63_10550</name>
</gene>
<name>A0A858JM61_9PROT</name>
<feature type="compositionally biased region" description="Basic and acidic residues" evidence="1">
    <location>
        <begin position="22"/>
        <end position="33"/>
    </location>
</feature>
<keyword evidence="3" id="KW-1185">Reference proteome</keyword>
<dbReference type="KEGG" id="kre:GWK63_10550"/>
<sequence>MPHCPAGCQRGGPDSAAAQDRGLARPDHGRIRAGDGLCQTERGQMGLARIMNAARWQVLTSWVACPSPPLPHACVWPPSSLPSARWWGNGWVASSALGFRMQTGNIRFQTELMFAVPPVLAAVALRWGRLLARALPAAPACGY</sequence>
<evidence type="ECO:0000313" key="3">
    <source>
        <dbReference type="Proteomes" id="UP000502533"/>
    </source>
</evidence>